<organism evidence="1 2">
    <name type="scientific">Symmachiella dynata</name>
    <dbReference type="NCBI Taxonomy" id="2527995"/>
    <lineage>
        <taxon>Bacteria</taxon>
        <taxon>Pseudomonadati</taxon>
        <taxon>Planctomycetota</taxon>
        <taxon>Planctomycetia</taxon>
        <taxon>Planctomycetales</taxon>
        <taxon>Planctomycetaceae</taxon>
        <taxon>Symmachiella</taxon>
    </lineage>
</organism>
<gene>
    <name evidence="1" type="ORF">Mal52_48890</name>
</gene>
<dbReference type="Proteomes" id="UP000319383">
    <property type="component" value="Chromosome"/>
</dbReference>
<dbReference type="AlphaFoldDB" id="A0A517ZV67"/>
<evidence type="ECO:0000313" key="2">
    <source>
        <dbReference type="Proteomes" id="UP000319383"/>
    </source>
</evidence>
<proteinExistence type="predicted"/>
<protein>
    <recommendedName>
        <fullName evidence="3">Signal transduction histidine kinase dimerisation/phosphoacceptor domain-containing protein</fullName>
    </recommendedName>
</protein>
<dbReference type="EMBL" id="CP036276">
    <property type="protein sequence ID" value="QDU46370.1"/>
    <property type="molecule type" value="Genomic_DNA"/>
</dbReference>
<dbReference type="RefSeq" id="WP_145378892.1">
    <property type="nucleotide sequence ID" value="NZ_CP036276.1"/>
</dbReference>
<keyword evidence="2" id="KW-1185">Reference proteome</keyword>
<evidence type="ECO:0008006" key="3">
    <source>
        <dbReference type="Google" id="ProtNLM"/>
    </source>
</evidence>
<sequence length="81" mass="9031">MSLEQDLPPSSDEERPETLRRLAHDIKSYLGVVTMGMQALELVREDPEEFAEIHKSIEEEGVEPLKAIVAQIVDLALSETG</sequence>
<dbReference type="KEGG" id="sdyn:Mal52_48890"/>
<reference evidence="1 2" key="1">
    <citation type="submission" date="2019-02" db="EMBL/GenBank/DDBJ databases">
        <title>Deep-cultivation of Planctomycetes and their phenomic and genomic characterization uncovers novel biology.</title>
        <authorList>
            <person name="Wiegand S."/>
            <person name="Jogler M."/>
            <person name="Boedeker C."/>
            <person name="Pinto D."/>
            <person name="Vollmers J."/>
            <person name="Rivas-Marin E."/>
            <person name="Kohn T."/>
            <person name="Peeters S.H."/>
            <person name="Heuer A."/>
            <person name="Rast P."/>
            <person name="Oberbeckmann S."/>
            <person name="Bunk B."/>
            <person name="Jeske O."/>
            <person name="Meyerdierks A."/>
            <person name="Storesund J.E."/>
            <person name="Kallscheuer N."/>
            <person name="Luecker S."/>
            <person name="Lage O.M."/>
            <person name="Pohl T."/>
            <person name="Merkel B.J."/>
            <person name="Hornburger P."/>
            <person name="Mueller R.-W."/>
            <person name="Bruemmer F."/>
            <person name="Labrenz M."/>
            <person name="Spormann A.M."/>
            <person name="Op den Camp H."/>
            <person name="Overmann J."/>
            <person name="Amann R."/>
            <person name="Jetten M.S.M."/>
            <person name="Mascher T."/>
            <person name="Medema M.H."/>
            <person name="Devos D.P."/>
            <person name="Kaster A.-K."/>
            <person name="Ovreas L."/>
            <person name="Rohde M."/>
            <person name="Galperin M.Y."/>
            <person name="Jogler C."/>
        </authorList>
    </citation>
    <scope>NUCLEOTIDE SEQUENCE [LARGE SCALE GENOMIC DNA]</scope>
    <source>
        <strain evidence="1 2">Mal52</strain>
    </source>
</reference>
<accession>A0A517ZV67</accession>
<name>A0A517ZV67_9PLAN</name>
<evidence type="ECO:0000313" key="1">
    <source>
        <dbReference type="EMBL" id="QDU46370.1"/>
    </source>
</evidence>